<comment type="caution">
    <text evidence="5">The sequence shown here is derived from an EMBL/GenBank/DDBJ whole genome shotgun (WGS) entry which is preliminary data.</text>
</comment>
<keyword evidence="1" id="KW-0853">WD repeat</keyword>
<dbReference type="EMBL" id="ASPP01006644">
    <property type="protein sequence ID" value="ETO28493.1"/>
    <property type="molecule type" value="Genomic_DNA"/>
</dbReference>
<evidence type="ECO:0000256" key="1">
    <source>
        <dbReference type="ARBA" id="ARBA00022574"/>
    </source>
</evidence>
<dbReference type="Pfam" id="PF25170">
    <property type="entry name" value="TPR_WDR35"/>
    <property type="match status" value="1"/>
</dbReference>
<dbReference type="Proteomes" id="UP000023152">
    <property type="component" value="Unassembled WGS sequence"/>
</dbReference>
<feature type="domain" description="IFT80/172/WDR35 TPR" evidence="3">
    <location>
        <begin position="60"/>
        <end position="152"/>
    </location>
</feature>
<dbReference type="GO" id="GO:0097730">
    <property type="term" value="C:non-motile cilium"/>
    <property type="evidence" value="ECO:0007669"/>
    <property type="project" value="TreeGrafter"/>
</dbReference>
<keyword evidence="2" id="KW-0677">Repeat</keyword>
<proteinExistence type="predicted"/>
<name>X6NRE4_RETFI</name>
<dbReference type="Gene3D" id="1.25.40.470">
    <property type="match status" value="1"/>
</dbReference>
<dbReference type="Pfam" id="PF23387">
    <property type="entry name" value="TPR_IFT80_172"/>
    <property type="match status" value="1"/>
</dbReference>
<dbReference type="InterPro" id="IPR057361">
    <property type="entry name" value="TPR_WDR35"/>
</dbReference>
<dbReference type="GO" id="GO:0030991">
    <property type="term" value="C:intraciliary transport particle A"/>
    <property type="evidence" value="ECO:0007669"/>
    <property type="project" value="TreeGrafter"/>
</dbReference>
<dbReference type="InterPro" id="IPR039857">
    <property type="entry name" value="Ift122/121"/>
</dbReference>
<evidence type="ECO:0000313" key="5">
    <source>
        <dbReference type="EMBL" id="ETO28493.1"/>
    </source>
</evidence>
<dbReference type="OrthoDB" id="10260567at2759"/>
<feature type="domain" description="IFT121-like TPR repeats" evidence="4">
    <location>
        <begin position="423"/>
        <end position="452"/>
    </location>
</feature>
<evidence type="ECO:0000256" key="2">
    <source>
        <dbReference type="ARBA" id="ARBA00022737"/>
    </source>
</evidence>
<sequence>MVPSEVLMSSGANKLTPSSRLLSFPTKELTAVTKRLTQCKNIWDVCNHVANSSSCRHKAVWQAIGQHALGILDLDAAELAFVECKNYGGIQFVKKLRNISTVYKRKAEVCIYFGQFDEAENIYLKNNEKSLALQLRMSLGDWPRVMEMAQSGAGDDKTLQKAYKHIGDYWKERQVYQEAIKYYMRAKEFQSLAHCAFRVFDFATLYHIVKQLPDGTPLLKLLKPVHFYKNLYVHQRKIGEMFENFGQCEKAAEAYCKFGDIKCAIQCCITWNEVSICIFSKIFTIKLEQWGTAAKIGRVHDYKEVQSWIEKRVNTLLSQNKIFEAANVYHQSEMHLACARLLTREALKLSQLDNTHVTTMTPLAIEPLKIKKLYVLSALEIDKHRKAMMKSHMANNHTAMDTIDQMLAEDQQISPEEQAIINSAWHGAEAYHFYLLAQKQIHKMKWIDALQTVE</sequence>
<evidence type="ECO:0000259" key="4">
    <source>
        <dbReference type="Pfam" id="PF25768"/>
    </source>
</evidence>
<keyword evidence="6" id="KW-1185">Reference proteome</keyword>
<dbReference type="PANTHER" id="PTHR12764:SF5">
    <property type="entry name" value="LD29485P"/>
    <property type="match status" value="1"/>
</dbReference>
<dbReference type="PANTHER" id="PTHR12764">
    <property type="entry name" value="WD REPEAT DOMAIN-RELATED"/>
    <property type="match status" value="1"/>
</dbReference>
<dbReference type="AlphaFoldDB" id="X6NRE4"/>
<dbReference type="GO" id="GO:1905515">
    <property type="term" value="P:non-motile cilium assembly"/>
    <property type="evidence" value="ECO:0007669"/>
    <property type="project" value="TreeGrafter"/>
</dbReference>
<accession>X6NRE4</accession>
<dbReference type="Pfam" id="PF25768">
    <property type="entry name" value="TPR_IFT121"/>
    <property type="match status" value="1"/>
</dbReference>
<dbReference type="InterPro" id="IPR011990">
    <property type="entry name" value="TPR-like_helical_dom_sf"/>
</dbReference>
<dbReference type="InterPro" id="IPR057979">
    <property type="entry name" value="TPR_IFT121"/>
</dbReference>
<dbReference type="GO" id="GO:0061512">
    <property type="term" value="P:protein localization to cilium"/>
    <property type="evidence" value="ECO:0007669"/>
    <property type="project" value="TreeGrafter"/>
</dbReference>
<organism evidence="5 6">
    <name type="scientific">Reticulomyxa filosa</name>
    <dbReference type="NCBI Taxonomy" id="46433"/>
    <lineage>
        <taxon>Eukaryota</taxon>
        <taxon>Sar</taxon>
        <taxon>Rhizaria</taxon>
        <taxon>Retaria</taxon>
        <taxon>Foraminifera</taxon>
        <taxon>Monothalamids</taxon>
        <taxon>Reticulomyxidae</taxon>
        <taxon>Reticulomyxa</taxon>
    </lineage>
</organism>
<dbReference type="GO" id="GO:0035721">
    <property type="term" value="P:intraciliary retrograde transport"/>
    <property type="evidence" value="ECO:0007669"/>
    <property type="project" value="TreeGrafter"/>
</dbReference>
<evidence type="ECO:0000259" key="3">
    <source>
        <dbReference type="Pfam" id="PF23387"/>
    </source>
</evidence>
<reference evidence="5 6" key="1">
    <citation type="journal article" date="2013" name="Curr. Biol.">
        <title>The Genome of the Foraminiferan Reticulomyxa filosa.</title>
        <authorList>
            <person name="Glockner G."/>
            <person name="Hulsmann N."/>
            <person name="Schleicher M."/>
            <person name="Noegel A.A."/>
            <person name="Eichinger L."/>
            <person name="Gallinger C."/>
            <person name="Pawlowski J."/>
            <person name="Sierra R."/>
            <person name="Euteneuer U."/>
            <person name="Pillet L."/>
            <person name="Moustafa A."/>
            <person name="Platzer M."/>
            <person name="Groth M."/>
            <person name="Szafranski K."/>
            <person name="Schliwa M."/>
        </authorList>
    </citation>
    <scope>NUCLEOTIDE SEQUENCE [LARGE SCALE GENOMIC DNA]</scope>
</reference>
<dbReference type="InterPro" id="IPR056157">
    <property type="entry name" value="TPR_IFT80_172_dom"/>
</dbReference>
<gene>
    <name evidence="5" type="ORF">RFI_08636</name>
</gene>
<dbReference type="SUPFAM" id="SSF48452">
    <property type="entry name" value="TPR-like"/>
    <property type="match status" value="1"/>
</dbReference>
<protein>
    <submittedName>
        <fullName evidence="5">Uncharacterized protein</fullName>
    </submittedName>
</protein>
<evidence type="ECO:0000313" key="6">
    <source>
        <dbReference type="Proteomes" id="UP000023152"/>
    </source>
</evidence>